<dbReference type="PANTHER" id="PTHR42879">
    <property type="entry name" value="3-OXOACYL-(ACYL-CARRIER-PROTEIN) REDUCTASE"/>
    <property type="match status" value="1"/>
</dbReference>
<dbReference type="PANTHER" id="PTHR42879:SF2">
    <property type="entry name" value="3-OXOACYL-[ACYL-CARRIER-PROTEIN] REDUCTASE FABG"/>
    <property type="match status" value="1"/>
</dbReference>
<evidence type="ECO:0000256" key="3">
    <source>
        <dbReference type="ARBA" id="ARBA00048508"/>
    </source>
</evidence>
<reference evidence="4 5" key="1">
    <citation type="submission" date="2024-03" db="EMBL/GenBank/DDBJ databases">
        <title>The Acrasis kona genome and developmental transcriptomes reveal deep origins of eukaryotic multicellular pathways.</title>
        <authorList>
            <person name="Sheikh S."/>
            <person name="Fu C.-J."/>
            <person name="Brown M.W."/>
            <person name="Baldauf S.L."/>
        </authorList>
    </citation>
    <scope>NUCLEOTIDE SEQUENCE [LARGE SCALE GENOMIC DNA]</scope>
    <source>
        <strain evidence="4 5">ATCC MYA-3509</strain>
    </source>
</reference>
<sequence>MFARLTSRSVSMNTIRRFSTTYVTKGKLDNQICVVTGAGSGIGRGIAKMFAKEGASVVVADINLESAKKTVSELDNKQKHLALNFDVTDENSVVEAFTKVENEYGRLNVLVSNAGVQHIDAIHNLSYENWRKIVSVHLDASFLCTRSAVQIMNKMDKKDNKSVIYIGSVHSKTASKLKAPYVSAKHGVLGLARVLAKEGGEHGIRSNVICPGYVLTPLVEKQIPEQSKNLNMTEEEVIKKVFLPDTVNGEFTSVDDVANTATFFASFESNSLTGQSIIVSNGWFME</sequence>
<dbReference type="PROSITE" id="PS00061">
    <property type="entry name" value="ADH_SHORT"/>
    <property type="match status" value="1"/>
</dbReference>
<dbReference type="InterPro" id="IPR036291">
    <property type="entry name" value="NAD(P)-bd_dom_sf"/>
</dbReference>
<name>A0AAW2ZIL5_9EUKA</name>
<dbReference type="GO" id="GO:0004316">
    <property type="term" value="F:3-oxoacyl-[acyl-carrier-protein] reductase (NADPH) activity"/>
    <property type="evidence" value="ECO:0007669"/>
    <property type="project" value="UniProtKB-EC"/>
</dbReference>
<dbReference type="AlphaFoldDB" id="A0AAW2ZIL5"/>
<dbReference type="FunFam" id="3.40.50.720:FF:000084">
    <property type="entry name" value="Short-chain dehydrogenase reductase"/>
    <property type="match status" value="1"/>
</dbReference>
<comment type="caution">
    <text evidence="4">The sequence shown here is derived from an EMBL/GenBank/DDBJ whole genome shotgun (WGS) entry which is preliminary data.</text>
</comment>
<gene>
    <name evidence="4" type="ORF">AKO1_013866</name>
</gene>
<dbReference type="GO" id="GO:0032787">
    <property type="term" value="P:monocarboxylic acid metabolic process"/>
    <property type="evidence" value="ECO:0007669"/>
    <property type="project" value="UniProtKB-ARBA"/>
</dbReference>
<proteinExistence type="inferred from homology"/>
<dbReference type="InterPro" id="IPR020904">
    <property type="entry name" value="Sc_DH/Rdtase_CS"/>
</dbReference>
<dbReference type="PRINTS" id="PR00080">
    <property type="entry name" value="SDRFAMILY"/>
</dbReference>
<dbReference type="InterPro" id="IPR050259">
    <property type="entry name" value="SDR"/>
</dbReference>
<comment type="similarity">
    <text evidence="1">Belongs to the short-chain dehydrogenases/reductases (SDR) family.</text>
</comment>
<dbReference type="PRINTS" id="PR00081">
    <property type="entry name" value="GDHRDH"/>
</dbReference>
<protein>
    <recommendedName>
        <fullName evidence="2">3-oxoacyl-[acyl-carrier-protein] reductase</fullName>
        <ecNumber evidence="2">1.1.1.100</ecNumber>
    </recommendedName>
</protein>
<dbReference type="NCBIfam" id="NF009093">
    <property type="entry name" value="PRK12429.1"/>
    <property type="match status" value="1"/>
</dbReference>
<evidence type="ECO:0000313" key="4">
    <source>
        <dbReference type="EMBL" id="KAL0489147.1"/>
    </source>
</evidence>
<dbReference type="Proteomes" id="UP001431209">
    <property type="component" value="Unassembled WGS sequence"/>
</dbReference>
<dbReference type="SUPFAM" id="SSF51735">
    <property type="entry name" value="NAD(P)-binding Rossmann-fold domains"/>
    <property type="match status" value="1"/>
</dbReference>
<dbReference type="EMBL" id="JAOPGA020001518">
    <property type="protein sequence ID" value="KAL0489147.1"/>
    <property type="molecule type" value="Genomic_DNA"/>
</dbReference>
<dbReference type="Gene3D" id="3.40.50.720">
    <property type="entry name" value="NAD(P)-binding Rossmann-like Domain"/>
    <property type="match status" value="1"/>
</dbReference>
<dbReference type="EC" id="1.1.1.100" evidence="2"/>
<evidence type="ECO:0000256" key="1">
    <source>
        <dbReference type="ARBA" id="ARBA00006484"/>
    </source>
</evidence>
<comment type="catalytic activity">
    <reaction evidence="3">
        <text>a (3R)-hydroxyacyl-[ACP] + NADP(+) = a 3-oxoacyl-[ACP] + NADPH + H(+)</text>
        <dbReference type="Rhea" id="RHEA:17397"/>
        <dbReference type="Rhea" id="RHEA-COMP:9916"/>
        <dbReference type="Rhea" id="RHEA-COMP:9945"/>
        <dbReference type="ChEBI" id="CHEBI:15378"/>
        <dbReference type="ChEBI" id="CHEBI:57783"/>
        <dbReference type="ChEBI" id="CHEBI:58349"/>
        <dbReference type="ChEBI" id="CHEBI:78776"/>
        <dbReference type="ChEBI" id="CHEBI:78827"/>
        <dbReference type="EC" id="1.1.1.100"/>
    </reaction>
</comment>
<organism evidence="4 5">
    <name type="scientific">Acrasis kona</name>
    <dbReference type="NCBI Taxonomy" id="1008807"/>
    <lineage>
        <taxon>Eukaryota</taxon>
        <taxon>Discoba</taxon>
        <taxon>Heterolobosea</taxon>
        <taxon>Tetramitia</taxon>
        <taxon>Eutetramitia</taxon>
        <taxon>Acrasidae</taxon>
        <taxon>Acrasis</taxon>
    </lineage>
</organism>
<evidence type="ECO:0000256" key="2">
    <source>
        <dbReference type="ARBA" id="ARBA00012948"/>
    </source>
</evidence>
<evidence type="ECO:0000313" key="5">
    <source>
        <dbReference type="Proteomes" id="UP001431209"/>
    </source>
</evidence>
<dbReference type="Pfam" id="PF13561">
    <property type="entry name" value="adh_short_C2"/>
    <property type="match status" value="1"/>
</dbReference>
<keyword evidence="5" id="KW-1185">Reference proteome</keyword>
<dbReference type="InterPro" id="IPR002347">
    <property type="entry name" value="SDR_fam"/>
</dbReference>
<accession>A0AAW2ZIL5</accession>